<organism evidence="2 3">
    <name type="scientific">Ladona fulva</name>
    <name type="common">Scarce chaser dragonfly</name>
    <name type="synonym">Libellula fulva</name>
    <dbReference type="NCBI Taxonomy" id="123851"/>
    <lineage>
        <taxon>Eukaryota</taxon>
        <taxon>Metazoa</taxon>
        <taxon>Ecdysozoa</taxon>
        <taxon>Arthropoda</taxon>
        <taxon>Hexapoda</taxon>
        <taxon>Insecta</taxon>
        <taxon>Pterygota</taxon>
        <taxon>Palaeoptera</taxon>
        <taxon>Odonata</taxon>
        <taxon>Epiprocta</taxon>
        <taxon>Anisoptera</taxon>
        <taxon>Libelluloidea</taxon>
        <taxon>Libellulidae</taxon>
        <taxon>Ladona</taxon>
    </lineage>
</organism>
<name>A0A8K0NW82_LADFU</name>
<protein>
    <submittedName>
        <fullName evidence="2">Uncharacterized protein</fullName>
    </submittedName>
</protein>
<dbReference type="Proteomes" id="UP000792457">
    <property type="component" value="Unassembled WGS sequence"/>
</dbReference>
<keyword evidence="3" id="KW-1185">Reference proteome</keyword>
<comment type="caution">
    <text evidence="2">The sequence shown here is derived from an EMBL/GenBank/DDBJ whole genome shotgun (WGS) entry which is preliminary data.</text>
</comment>
<dbReference type="EMBL" id="KZ308118">
    <property type="protein sequence ID" value="KAG8221974.1"/>
    <property type="molecule type" value="Genomic_DNA"/>
</dbReference>
<evidence type="ECO:0000313" key="2">
    <source>
        <dbReference type="EMBL" id="KAG8221974.1"/>
    </source>
</evidence>
<feature type="region of interest" description="Disordered" evidence="1">
    <location>
        <begin position="32"/>
        <end position="81"/>
    </location>
</feature>
<gene>
    <name evidence="2" type="ORF">J437_LFUL014474</name>
</gene>
<proteinExistence type="predicted"/>
<sequence>MLRDVSFRPGALTWCRCFLEDRWATIIQQEGPRMAPFPGGGASGVQPLPNPLQRLYRRSFPPGDSLPSDGLRGRHPPNHRR</sequence>
<reference evidence="2" key="1">
    <citation type="submission" date="2013-04" db="EMBL/GenBank/DDBJ databases">
        <authorList>
            <person name="Qu J."/>
            <person name="Murali S.C."/>
            <person name="Bandaranaike D."/>
            <person name="Bellair M."/>
            <person name="Blankenburg K."/>
            <person name="Chao H."/>
            <person name="Dinh H."/>
            <person name="Doddapaneni H."/>
            <person name="Downs B."/>
            <person name="Dugan-Rocha S."/>
            <person name="Elkadiri S."/>
            <person name="Gnanaolivu R.D."/>
            <person name="Hernandez B."/>
            <person name="Javaid M."/>
            <person name="Jayaseelan J.C."/>
            <person name="Lee S."/>
            <person name="Li M."/>
            <person name="Ming W."/>
            <person name="Munidasa M."/>
            <person name="Muniz J."/>
            <person name="Nguyen L."/>
            <person name="Ongeri F."/>
            <person name="Osuji N."/>
            <person name="Pu L.-L."/>
            <person name="Puazo M."/>
            <person name="Qu C."/>
            <person name="Quiroz J."/>
            <person name="Raj R."/>
            <person name="Weissenberger G."/>
            <person name="Xin Y."/>
            <person name="Zou X."/>
            <person name="Han Y."/>
            <person name="Richards S."/>
            <person name="Worley K."/>
            <person name="Muzny D."/>
            <person name="Gibbs R."/>
        </authorList>
    </citation>
    <scope>NUCLEOTIDE SEQUENCE</scope>
    <source>
        <strain evidence="2">Sampled in the wild</strain>
    </source>
</reference>
<dbReference type="AlphaFoldDB" id="A0A8K0NW82"/>
<evidence type="ECO:0000313" key="3">
    <source>
        <dbReference type="Proteomes" id="UP000792457"/>
    </source>
</evidence>
<accession>A0A8K0NW82</accession>
<reference evidence="2" key="2">
    <citation type="submission" date="2017-10" db="EMBL/GenBank/DDBJ databases">
        <title>Ladona fulva Genome sequencing and assembly.</title>
        <authorList>
            <person name="Murali S."/>
            <person name="Richards S."/>
            <person name="Bandaranaike D."/>
            <person name="Bellair M."/>
            <person name="Blankenburg K."/>
            <person name="Chao H."/>
            <person name="Dinh H."/>
            <person name="Doddapaneni H."/>
            <person name="Dugan-Rocha S."/>
            <person name="Elkadiri S."/>
            <person name="Gnanaolivu R."/>
            <person name="Hernandez B."/>
            <person name="Skinner E."/>
            <person name="Javaid M."/>
            <person name="Lee S."/>
            <person name="Li M."/>
            <person name="Ming W."/>
            <person name="Munidasa M."/>
            <person name="Muniz J."/>
            <person name="Nguyen L."/>
            <person name="Hughes D."/>
            <person name="Osuji N."/>
            <person name="Pu L.-L."/>
            <person name="Puazo M."/>
            <person name="Qu C."/>
            <person name="Quiroz J."/>
            <person name="Raj R."/>
            <person name="Weissenberger G."/>
            <person name="Xin Y."/>
            <person name="Zou X."/>
            <person name="Han Y."/>
            <person name="Worley K."/>
            <person name="Muzny D."/>
            <person name="Gibbs R."/>
        </authorList>
    </citation>
    <scope>NUCLEOTIDE SEQUENCE</scope>
    <source>
        <strain evidence="2">Sampled in the wild</strain>
    </source>
</reference>
<evidence type="ECO:0000256" key="1">
    <source>
        <dbReference type="SAM" id="MobiDB-lite"/>
    </source>
</evidence>